<evidence type="ECO:0000313" key="3">
    <source>
        <dbReference type="EMBL" id="KAL2273609.1"/>
    </source>
</evidence>
<feature type="compositionally biased region" description="Low complexity" evidence="1">
    <location>
        <begin position="724"/>
        <end position="765"/>
    </location>
</feature>
<dbReference type="InterPro" id="IPR058317">
    <property type="entry name" value="DUF8004"/>
</dbReference>
<evidence type="ECO:0000313" key="4">
    <source>
        <dbReference type="Proteomes" id="UP001600888"/>
    </source>
</evidence>
<dbReference type="Pfam" id="PF26013">
    <property type="entry name" value="DUF8004"/>
    <property type="match status" value="1"/>
</dbReference>
<keyword evidence="4" id="KW-1185">Reference proteome</keyword>
<evidence type="ECO:0000256" key="1">
    <source>
        <dbReference type="SAM" id="MobiDB-lite"/>
    </source>
</evidence>
<feature type="region of interest" description="Disordered" evidence="1">
    <location>
        <begin position="720"/>
        <end position="774"/>
    </location>
</feature>
<protein>
    <recommendedName>
        <fullName evidence="2">DUF8004 domain-containing protein</fullName>
    </recommendedName>
</protein>
<gene>
    <name evidence="3" type="ORF">FJTKL_04205</name>
</gene>
<dbReference type="EMBL" id="JBAWTH010000178">
    <property type="protein sequence ID" value="KAL2273609.1"/>
    <property type="molecule type" value="Genomic_DNA"/>
</dbReference>
<dbReference type="Proteomes" id="UP001600888">
    <property type="component" value="Unassembled WGS sequence"/>
</dbReference>
<accession>A0ABR4DTA9</accession>
<proteinExistence type="predicted"/>
<name>A0ABR4DTA9_9PEZI</name>
<feature type="region of interest" description="Disordered" evidence="1">
    <location>
        <begin position="609"/>
        <end position="675"/>
    </location>
</feature>
<evidence type="ECO:0000259" key="2">
    <source>
        <dbReference type="Pfam" id="PF26013"/>
    </source>
</evidence>
<organism evidence="3 4">
    <name type="scientific">Diaporthe vaccinii</name>
    <dbReference type="NCBI Taxonomy" id="105482"/>
    <lineage>
        <taxon>Eukaryota</taxon>
        <taxon>Fungi</taxon>
        <taxon>Dikarya</taxon>
        <taxon>Ascomycota</taxon>
        <taxon>Pezizomycotina</taxon>
        <taxon>Sordariomycetes</taxon>
        <taxon>Sordariomycetidae</taxon>
        <taxon>Diaporthales</taxon>
        <taxon>Diaporthaceae</taxon>
        <taxon>Diaporthe</taxon>
        <taxon>Diaporthe eres species complex</taxon>
    </lineage>
</organism>
<sequence>MATLDPGPLDLRCFSPESRPADVASMLYNGISDRSRGWKSSRSRELLGAEARMQRGLSVKRWDGSARIMSGWDSLRKDPELWYKNGDCFVHLYEKGRSQRGPAFKVPFACLLSAQCTPLIETFVDRSVSEEEAHQNGRVDLYIPAPPTASRSQALQYHIATRNFFAWIFRRSMVGNHLGNALVALEGSMQEFRDMGVDNKRDLLSYLDEEGYLDTRHQPNHALAILHVAENFELRDLYIDAFAHCVGMSEQLYKSPEYSRISVVSRKLIRLARVDLDNRLSRAGAMLGDLLETELSEAHLGLSTGARAHLDRFRNYIQGFYTTKFGYFPPPPAQGGHSTVFKPDLYNTLKADFEALYEYLVDERFTTAGNSPFEAQGGLCTLQSVQAFDSRNKFSPLEHPLPLLPETPRSKESRRMSMPWQLVAAARAGDGKLRPDQRLVVHAALMKATNHTKVHLMENRLVLAYRQFEETSVLTPHKADRSVSQVDARKVRWLFVYAMHQFLRSCADVPREVKFTERVEYHLGVSTKGLPPWEGRSQSVTHPSLRSVSDSAALNKVKPPLAFAARGRSISAIPLATSFVLPPVKTPLLNTYSTEIQPDIDYFALTHRDESPASGRGHGDPTTPSSHSRSRSRSLTRAMSLRRSLSIFRTPPSHKTKTLEQEPSTPTRRPSSRNSAYHEIVVQGYGNGTNGVTNTNTNRAKEDLDVLPDIKEASKPMPSLKVVTTTPTTTTCRSASTSSTSSYVSALSSASTSHTNSSASTTPTTVDGSPSSTRFFRQKWDSTLPDIAGSPEAPATIPADITAQQQQQQQPSPPQYDSLTFPIRRHRTRKSIRAMYSSDDMLASTPKAEPPPPLPRRSSKRFRKPSGGPSKRWSLAEVVSSLRERSSAANSDAEDSDDAWGLAPSPLRITKTIRRPGTSSSRQVVAATKNNDGGGDGEGDDDVFSEKRRDSSDEWEKSVVHSPVDGDVSPPWAWEQFADLGGLQDVSGLK</sequence>
<dbReference type="PANTHER" id="PTHR39601">
    <property type="entry name" value="CHORIOGENIN HMINOR"/>
    <property type="match status" value="1"/>
</dbReference>
<feature type="compositionally biased region" description="Polar residues" evidence="1">
    <location>
        <begin position="917"/>
        <end position="931"/>
    </location>
</feature>
<feature type="compositionally biased region" description="Low complexity" evidence="1">
    <location>
        <begin position="635"/>
        <end position="646"/>
    </location>
</feature>
<dbReference type="PANTHER" id="PTHR39601:SF1">
    <property type="entry name" value="CHORIOGENIN HMINOR"/>
    <property type="match status" value="1"/>
</dbReference>
<feature type="region of interest" description="Disordered" evidence="1">
    <location>
        <begin position="801"/>
        <end position="971"/>
    </location>
</feature>
<feature type="compositionally biased region" description="Basic residues" evidence="1">
    <location>
        <begin position="823"/>
        <end position="832"/>
    </location>
</feature>
<feature type="compositionally biased region" description="Low complexity" evidence="1">
    <location>
        <begin position="663"/>
        <end position="673"/>
    </location>
</feature>
<reference evidence="3 4" key="1">
    <citation type="submission" date="2024-03" db="EMBL/GenBank/DDBJ databases">
        <title>A high-quality draft genome sequence of Diaporthe vaccinii, a causative agent of upright dieback and viscid rot disease in cranberry plants.</title>
        <authorList>
            <person name="Sarrasin M."/>
            <person name="Lang B.F."/>
            <person name="Burger G."/>
        </authorList>
    </citation>
    <scope>NUCLEOTIDE SEQUENCE [LARGE SCALE GENOMIC DNA]</scope>
    <source>
        <strain evidence="3 4">IS7</strain>
    </source>
</reference>
<comment type="caution">
    <text evidence="3">The sequence shown here is derived from an EMBL/GenBank/DDBJ whole genome shotgun (WGS) entry which is preliminary data.</text>
</comment>
<feature type="domain" description="DUF8004" evidence="2">
    <location>
        <begin position="201"/>
        <end position="291"/>
    </location>
</feature>
<feature type="compositionally biased region" description="Basic and acidic residues" evidence="1">
    <location>
        <begin position="944"/>
        <end position="959"/>
    </location>
</feature>